<evidence type="ECO:0000256" key="12">
    <source>
        <dbReference type="ARBA" id="ARBA00023054"/>
    </source>
</evidence>
<evidence type="ECO:0000256" key="15">
    <source>
        <dbReference type="SAM" id="MobiDB-lite"/>
    </source>
</evidence>
<evidence type="ECO:0000256" key="6">
    <source>
        <dbReference type="ARBA" id="ARBA00022737"/>
    </source>
</evidence>
<evidence type="ECO:0000256" key="3">
    <source>
        <dbReference type="ARBA" id="ARBA00022490"/>
    </source>
</evidence>
<proteinExistence type="inferred from homology"/>
<feature type="region of interest" description="Disordered" evidence="15">
    <location>
        <begin position="160"/>
        <end position="240"/>
    </location>
</feature>
<feature type="compositionally biased region" description="Basic and acidic residues" evidence="15">
    <location>
        <begin position="210"/>
        <end position="219"/>
    </location>
</feature>
<evidence type="ECO:0000256" key="2">
    <source>
        <dbReference type="ARBA" id="ARBA00009262"/>
    </source>
</evidence>
<dbReference type="SUPFAM" id="SSF48403">
    <property type="entry name" value="Ankyrin repeat"/>
    <property type="match status" value="1"/>
</dbReference>
<dbReference type="STRING" id="7868.ENSCMIP00000040640"/>
<sequence>MTGGGHFAGAIFQGWSEYLQEASAIFLRAPSYNRGIFHGGKGVPGMLSKSDPRLRTIPFDTRRATFKEVKRVHETLSSLQLYETDSEKEGESAAITVVVYQPGADGEVCLISRFSDSPPRHSPPPTDQEDSDPTNAPCLLETVEETLSTEGLRGLEVWPRHKRRRRRKKPAGEGEGESCKTGDVDSLRSLLTHPLPPSGAVAPHTQTPETAEHTMERSGDVTIGSESGSRMEGGGESLPDVGQPDVAAMLNGKLDTAGVTLLHVASAAGQRSILRLLMDSGCDPSVRDGKGQPAYAVSADKETRNEFRKYMADYPEKYDYTRAQVPGPLTAEIQSKKAEKKRAQKAVKKQKEKEQREERKRKEGEEDEMKRYAALSDREKRALAAEKRFACQLAAGGGTLAHGRRCWLCGVSLLGRIPFEYLDYAFCSTRCLQEHRRTGRQ</sequence>
<dbReference type="PROSITE" id="PS50088">
    <property type="entry name" value="ANK_REPEAT"/>
    <property type="match status" value="1"/>
</dbReference>
<reference evidence="18" key="3">
    <citation type="journal article" date="2014" name="Nature">
        <title>Elephant shark genome provides unique insights into gnathostome evolution.</title>
        <authorList>
            <consortium name="International Elephant Shark Genome Sequencing Consortium"/>
            <person name="Venkatesh B."/>
            <person name="Lee A.P."/>
            <person name="Ravi V."/>
            <person name="Maurya A.K."/>
            <person name="Lian M.M."/>
            <person name="Swann J.B."/>
            <person name="Ohta Y."/>
            <person name="Flajnik M.F."/>
            <person name="Sutoh Y."/>
            <person name="Kasahara M."/>
            <person name="Hoon S."/>
            <person name="Gangu V."/>
            <person name="Roy S.W."/>
            <person name="Irimia M."/>
            <person name="Korzh V."/>
            <person name="Kondrychyn I."/>
            <person name="Lim Z.W."/>
            <person name="Tay B.H."/>
            <person name="Tohari S."/>
            <person name="Kong K.W."/>
            <person name="Ho S."/>
            <person name="Lorente-Galdos B."/>
            <person name="Quilez J."/>
            <person name="Marques-Bonet T."/>
            <person name="Raney B.J."/>
            <person name="Ingham P.W."/>
            <person name="Tay A."/>
            <person name="Hillier L.W."/>
            <person name="Minx P."/>
            <person name="Boehm T."/>
            <person name="Wilson R.K."/>
            <person name="Brenner S."/>
            <person name="Warren W.C."/>
        </authorList>
    </citation>
    <scope>NUCLEOTIDE SEQUENCE [LARGE SCALE GENOMIC DNA]</scope>
</reference>
<keyword evidence="10" id="KW-0862">Zinc</keyword>
<reference evidence="17" key="5">
    <citation type="submission" date="2025-09" db="UniProtKB">
        <authorList>
            <consortium name="Ensembl"/>
        </authorList>
    </citation>
    <scope>IDENTIFICATION</scope>
</reference>
<keyword evidence="9" id="KW-0378">Hydrolase</keyword>
<evidence type="ECO:0000256" key="4">
    <source>
        <dbReference type="ARBA" id="ARBA00022722"/>
    </source>
</evidence>
<evidence type="ECO:0000256" key="14">
    <source>
        <dbReference type="PROSITE-ProRule" id="PRU01389"/>
    </source>
</evidence>
<dbReference type="InterPro" id="IPR036770">
    <property type="entry name" value="Ankyrin_rpt-contain_sf"/>
</dbReference>
<evidence type="ECO:0000313" key="17">
    <source>
        <dbReference type="Ensembl" id="ENSCMIP00000040640.1"/>
    </source>
</evidence>
<feature type="region of interest" description="Disordered" evidence="15">
    <location>
        <begin position="111"/>
        <end position="136"/>
    </location>
</feature>
<evidence type="ECO:0000256" key="8">
    <source>
        <dbReference type="ARBA" id="ARBA00022771"/>
    </source>
</evidence>
<evidence type="ECO:0000256" key="5">
    <source>
        <dbReference type="ARBA" id="ARBA00022723"/>
    </source>
</evidence>
<keyword evidence="18" id="KW-1185">Reference proteome</keyword>
<dbReference type="Proteomes" id="UP000314986">
    <property type="component" value="Unassembled WGS sequence"/>
</dbReference>
<dbReference type="GO" id="GO:0016787">
    <property type="term" value="F:hydrolase activity"/>
    <property type="evidence" value="ECO:0007669"/>
    <property type="project" value="UniProtKB-KW"/>
</dbReference>
<dbReference type="InParanoid" id="A0A4W3K856"/>
<protein>
    <recommendedName>
        <fullName evidence="16">VLRF1 domain-containing protein</fullName>
    </recommendedName>
</protein>
<feature type="compositionally biased region" description="Basic residues" evidence="15">
    <location>
        <begin position="160"/>
        <end position="169"/>
    </location>
</feature>
<evidence type="ECO:0000256" key="1">
    <source>
        <dbReference type="ARBA" id="ARBA00004496"/>
    </source>
</evidence>
<dbReference type="InterPro" id="IPR041540">
    <property type="entry name" value="VATC"/>
</dbReference>
<keyword evidence="3 14" id="KW-0963">Cytoplasm</keyword>
<reference evidence="18" key="2">
    <citation type="journal article" date="2007" name="PLoS Biol.">
        <title>Survey sequencing and comparative analysis of the elephant shark (Callorhinchus milii) genome.</title>
        <authorList>
            <person name="Venkatesh B."/>
            <person name="Kirkness E.F."/>
            <person name="Loh Y.H."/>
            <person name="Halpern A.L."/>
            <person name="Lee A.P."/>
            <person name="Johnson J."/>
            <person name="Dandona N."/>
            <person name="Viswanathan L.D."/>
            <person name="Tay A."/>
            <person name="Venter J.C."/>
            <person name="Strausberg R.L."/>
            <person name="Brenner S."/>
        </authorList>
    </citation>
    <scope>NUCLEOTIDE SEQUENCE [LARGE SCALE GENOMIC DNA]</scope>
</reference>
<dbReference type="Ensembl" id="ENSCMIT00000041213.1">
    <property type="protein sequence ID" value="ENSCMIP00000040640.1"/>
    <property type="gene ID" value="ENSCMIG00000016939.1"/>
</dbReference>
<evidence type="ECO:0000256" key="9">
    <source>
        <dbReference type="ARBA" id="ARBA00022801"/>
    </source>
</evidence>
<feature type="compositionally biased region" description="Basic and acidic residues" evidence="15">
    <location>
        <begin position="177"/>
        <end position="186"/>
    </location>
</feature>
<evidence type="ECO:0000256" key="7">
    <source>
        <dbReference type="ARBA" id="ARBA00022759"/>
    </source>
</evidence>
<dbReference type="Pfam" id="PF18716">
    <property type="entry name" value="VATC"/>
    <property type="match status" value="1"/>
</dbReference>
<dbReference type="PROSITE" id="PS52044">
    <property type="entry name" value="VLRF1"/>
    <property type="match status" value="1"/>
</dbReference>
<feature type="region of interest" description="Disordered" evidence="15">
    <location>
        <begin position="329"/>
        <end position="371"/>
    </location>
</feature>
<name>A0A4W3K856_CALMI</name>
<keyword evidence="8" id="KW-0863">Zinc-finger</keyword>
<accession>A0A4W3K856</accession>
<keyword evidence="11 13" id="KW-0040">ANK repeat</keyword>
<dbReference type="Gene3D" id="1.25.40.20">
    <property type="entry name" value="Ankyrin repeat-containing domain"/>
    <property type="match status" value="1"/>
</dbReference>
<evidence type="ECO:0000256" key="10">
    <source>
        <dbReference type="ARBA" id="ARBA00022833"/>
    </source>
</evidence>
<comment type="similarity">
    <text evidence="2 14">Belongs to the ANKZF1/VMS1 family.</text>
</comment>
<dbReference type="GO" id="GO:0004519">
    <property type="term" value="F:endonuclease activity"/>
    <property type="evidence" value="ECO:0007669"/>
    <property type="project" value="UniProtKB-KW"/>
</dbReference>
<comment type="subcellular location">
    <subcellularLocation>
        <location evidence="1">Cytoplasm</location>
    </subcellularLocation>
</comment>
<organism evidence="17 18">
    <name type="scientific">Callorhinchus milii</name>
    <name type="common">Ghost shark</name>
    <dbReference type="NCBI Taxonomy" id="7868"/>
    <lineage>
        <taxon>Eukaryota</taxon>
        <taxon>Metazoa</taxon>
        <taxon>Chordata</taxon>
        <taxon>Craniata</taxon>
        <taxon>Vertebrata</taxon>
        <taxon>Chondrichthyes</taxon>
        <taxon>Holocephali</taxon>
        <taxon>Chimaeriformes</taxon>
        <taxon>Callorhinchidae</taxon>
        <taxon>Callorhinchus</taxon>
    </lineage>
</organism>
<reference evidence="17" key="4">
    <citation type="submission" date="2025-08" db="UniProtKB">
        <authorList>
            <consortium name="Ensembl"/>
        </authorList>
    </citation>
    <scope>IDENTIFICATION</scope>
</reference>
<feature type="repeat" description="ANK" evidence="13">
    <location>
        <begin position="257"/>
        <end position="289"/>
    </location>
</feature>
<evidence type="ECO:0000256" key="11">
    <source>
        <dbReference type="ARBA" id="ARBA00023043"/>
    </source>
</evidence>
<keyword evidence="4" id="KW-0540">Nuclease</keyword>
<comment type="domain">
    <text evidence="14">The VLRF1 domain mediates binding to the 60S ribosomal subunit.</text>
</comment>
<dbReference type="InterPro" id="IPR047139">
    <property type="entry name" value="ANKZ1/VMS1"/>
</dbReference>
<dbReference type="Pfam" id="PF18826">
    <property type="entry name" value="bVLRF1"/>
    <property type="match status" value="1"/>
</dbReference>
<dbReference type="InterPro" id="IPR041175">
    <property type="entry name" value="VLRF1/Vms1"/>
</dbReference>
<evidence type="ECO:0000256" key="13">
    <source>
        <dbReference type="PROSITE-ProRule" id="PRU00023"/>
    </source>
</evidence>
<reference evidence="18" key="1">
    <citation type="journal article" date="2006" name="Science">
        <title>Ancient noncoding elements conserved in the human genome.</title>
        <authorList>
            <person name="Venkatesh B."/>
            <person name="Kirkness E.F."/>
            <person name="Loh Y.H."/>
            <person name="Halpern A.L."/>
            <person name="Lee A.P."/>
            <person name="Johnson J."/>
            <person name="Dandona N."/>
            <person name="Viswanathan L.D."/>
            <person name="Tay A."/>
            <person name="Venter J.C."/>
            <person name="Strausberg R.L."/>
            <person name="Brenner S."/>
        </authorList>
    </citation>
    <scope>NUCLEOTIDE SEQUENCE [LARGE SCALE GENOMIC DNA]</scope>
</reference>
<evidence type="ECO:0000259" key="16">
    <source>
        <dbReference type="PROSITE" id="PS52044"/>
    </source>
</evidence>
<feature type="compositionally biased region" description="Basic and acidic residues" evidence="15">
    <location>
        <begin position="349"/>
        <end position="371"/>
    </location>
</feature>
<dbReference type="PANTHER" id="PTHR16036">
    <property type="entry name" value="ANKYRIN REPEAT AND ZINC FINGER DOMAIN-CONTAINING PROTEIN 1"/>
    <property type="match status" value="1"/>
</dbReference>
<evidence type="ECO:0000313" key="18">
    <source>
        <dbReference type="Proteomes" id="UP000314986"/>
    </source>
</evidence>
<keyword evidence="5" id="KW-0479">Metal-binding</keyword>
<dbReference type="GO" id="GO:0008270">
    <property type="term" value="F:zinc ion binding"/>
    <property type="evidence" value="ECO:0007669"/>
    <property type="project" value="UniProtKB-KW"/>
</dbReference>
<keyword evidence="7" id="KW-0255">Endonuclease</keyword>
<keyword evidence="6" id="KW-0677">Repeat</keyword>
<dbReference type="InterPro" id="IPR002110">
    <property type="entry name" value="Ankyrin_rpt"/>
</dbReference>
<feature type="compositionally biased region" description="Basic residues" evidence="15">
    <location>
        <begin position="338"/>
        <end position="348"/>
    </location>
</feature>
<dbReference type="GO" id="GO:0005737">
    <property type="term" value="C:cytoplasm"/>
    <property type="evidence" value="ECO:0007669"/>
    <property type="project" value="UniProtKB-SubCell"/>
</dbReference>
<comment type="caution">
    <text evidence="14">Lacks conserved residue(s) required for the propagation of feature annotation.</text>
</comment>
<feature type="domain" description="VLRF1" evidence="16">
    <location>
        <begin position="1"/>
        <end position="79"/>
    </location>
</feature>
<dbReference type="AlphaFoldDB" id="A0A4W3K856"/>
<dbReference type="PROSITE" id="PS50297">
    <property type="entry name" value="ANK_REP_REGION"/>
    <property type="match status" value="1"/>
</dbReference>
<keyword evidence="12" id="KW-0175">Coiled coil</keyword>
<dbReference type="PANTHER" id="PTHR16036:SF2">
    <property type="entry name" value="TRNA ENDONUCLEASE ANKZF1"/>
    <property type="match status" value="1"/>
</dbReference>
<dbReference type="GeneTree" id="ENSGT00390000005911"/>
<dbReference type="GO" id="GO:0036503">
    <property type="term" value="P:ERAD pathway"/>
    <property type="evidence" value="ECO:0007669"/>
    <property type="project" value="TreeGrafter"/>
</dbReference>